<comment type="catalytic activity">
    <reaction evidence="1">
        <text>ATP + protein L-histidine = ADP + protein N-phospho-L-histidine.</text>
        <dbReference type="EC" id="2.7.13.3"/>
    </reaction>
</comment>
<dbReference type="SUPFAM" id="SSF48452">
    <property type="entry name" value="TPR-like"/>
    <property type="match status" value="2"/>
</dbReference>
<dbReference type="Pfam" id="PF13374">
    <property type="entry name" value="TPR_10"/>
    <property type="match status" value="1"/>
</dbReference>
<dbReference type="Pfam" id="PF07730">
    <property type="entry name" value="HisKA_3"/>
    <property type="match status" value="1"/>
</dbReference>
<dbReference type="GO" id="GO:0016020">
    <property type="term" value="C:membrane"/>
    <property type="evidence" value="ECO:0007669"/>
    <property type="project" value="InterPro"/>
</dbReference>
<dbReference type="GO" id="GO:0046983">
    <property type="term" value="F:protein dimerization activity"/>
    <property type="evidence" value="ECO:0007669"/>
    <property type="project" value="InterPro"/>
</dbReference>
<dbReference type="Gene3D" id="1.25.40.10">
    <property type="entry name" value="Tetratricopeptide repeat domain"/>
    <property type="match status" value="2"/>
</dbReference>
<dbReference type="RefSeq" id="WP_177195169.1">
    <property type="nucleotide sequence ID" value="NZ_FOQO01000007.1"/>
</dbReference>
<dbReference type="InterPro" id="IPR050482">
    <property type="entry name" value="Sensor_HK_TwoCompSys"/>
</dbReference>
<dbReference type="SMART" id="SM00028">
    <property type="entry name" value="TPR"/>
    <property type="match status" value="4"/>
</dbReference>
<keyword evidence="4" id="KW-0808">Transferase</keyword>
<evidence type="ECO:0000313" key="14">
    <source>
        <dbReference type="Proteomes" id="UP000198670"/>
    </source>
</evidence>
<keyword evidence="10" id="KW-0472">Membrane</keyword>
<feature type="domain" description="Histidine kinase" evidence="12">
    <location>
        <begin position="568"/>
        <end position="655"/>
    </location>
</feature>
<dbReference type="InterPro" id="IPR011990">
    <property type="entry name" value="TPR-like_helical_dom_sf"/>
</dbReference>
<feature type="chain" id="PRO_5011784869" description="histidine kinase" evidence="11">
    <location>
        <begin position="24"/>
        <end position="655"/>
    </location>
</feature>
<dbReference type="InterPro" id="IPR019734">
    <property type="entry name" value="TPR_rpt"/>
</dbReference>
<dbReference type="Proteomes" id="UP000198670">
    <property type="component" value="Unassembled WGS sequence"/>
</dbReference>
<organism evidence="13 14">
    <name type="scientific">Parapedobacter indicus</name>
    <dbReference type="NCBI Taxonomy" id="1477437"/>
    <lineage>
        <taxon>Bacteria</taxon>
        <taxon>Pseudomonadati</taxon>
        <taxon>Bacteroidota</taxon>
        <taxon>Sphingobacteriia</taxon>
        <taxon>Sphingobacteriales</taxon>
        <taxon>Sphingobacteriaceae</taxon>
        <taxon>Parapedobacter</taxon>
    </lineage>
</organism>
<evidence type="ECO:0000256" key="5">
    <source>
        <dbReference type="ARBA" id="ARBA00022741"/>
    </source>
</evidence>
<gene>
    <name evidence="13" type="ORF">SAMN05444682_107236</name>
</gene>
<evidence type="ECO:0000256" key="9">
    <source>
        <dbReference type="SAM" id="Coils"/>
    </source>
</evidence>
<dbReference type="EMBL" id="FOQO01000007">
    <property type="protein sequence ID" value="SFJ09811.1"/>
    <property type="molecule type" value="Genomic_DNA"/>
</dbReference>
<dbReference type="EC" id="2.7.13.3" evidence="2"/>
<keyword evidence="6 13" id="KW-0418">Kinase</keyword>
<dbReference type="Gene3D" id="1.20.5.1930">
    <property type="match status" value="1"/>
</dbReference>
<feature type="coiled-coil region" evidence="9">
    <location>
        <begin position="360"/>
        <end position="394"/>
    </location>
</feature>
<dbReference type="PANTHER" id="PTHR24421:SF10">
    <property type="entry name" value="NITRATE_NITRITE SENSOR PROTEIN NARQ"/>
    <property type="match status" value="1"/>
</dbReference>
<evidence type="ECO:0000313" key="13">
    <source>
        <dbReference type="EMBL" id="SFJ09811.1"/>
    </source>
</evidence>
<evidence type="ECO:0000259" key="12">
    <source>
        <dbReference type="PROSITE" id="PS50109"/>
    </source>
</evidence>
<evidence type="ECO:0000256" key="3">
    <source>
        <dbReference type="ARBA" id="ARBA00022553"/>
    </source>
</evidence>
<keyword evidence="9" id="KW-0175">Coiled coil</keyword>
<dbReference type="GO" id="GO:0005524">
    <property type="term" value="F:ATP binding"/>
    <property type="evidence" value="ECO:0007669"/>
    <property type="project" value="UniProtKB-KW"/>
</dbReference>
<keyword evidence="7" id="KW-0067">ATP-binding</keyword>
<evidence type="ECO:0000256" key="2">
    <source>
        <dbReference type="ARBA" id="ARBA00012438"/>
    </source>
</evidence>
<keyword evidence="11" id="KW-0732">Signal</keyword>
<keyword evidence="10" id="KW-0812">Transmembrane</keyword>
<name>A0A1I3NKL0_9SPHI</name>
<evidence type="ECO:0000256" key="4">
    <source>
        <dbReference type="ARBA" id="ARBA00022679"/>
    </source>
</evidence>
<dbReference type="GO" id="GO:0000155">
    <property type="term" value="F:phosphorelay sensor kinase activity"/>
    <property type="evidence" value="ECO:0007669"/>
    <property type="project" value="InterPro"/>
</dbReference>
<dbReference type="InterPro" id="IPR005467">
    <property type="entry name" value="His_kinase_dom"/>
</dbReference>
<evidence type="ECO:0000256" key="11">
    <source>
        <dbReference type="SAM" id="SignalP"/>
    </source>
</evidence>
<dbReference type="InterPro" id="IPR011712">
    <property type="entry name" value="Sig_transdc_His_kin_sub3_dim/P"/>
</dbReference>
<keyword evidence="3" id="KW-0597">Phosphoprotein</keyword>
<evidence type="ECO:0000256" key="1">
    <source>
        <dbReference type="ARBA" id="ARBA00000085"/>
    </source>
</evidence>
<dbReference type="STRING" id="1477437.SAMN05444682_107236"/>
<dbReference type="Pfam" id="PF02518">
    <property type="entry name" value="HATPase_c"/>
    <property type="match status" value="1"/>
</dbReference>
<dbReference type="PROSITE" id="PS50109">
    <property type="entry name" value="HIS_KIN"/>
    <property type="match status" value="1"/>
</dbReference>
<evidence type="ECO:0000256" key="8">
    <source>
        <dbReference type="ARBA" id="ARBA00023012"/>
    </source>
</evidence>
<dbReference type="PANTHER" id="PTHR24421">
    <property type="entry name" value="NITRATE/NITRITE SENSOR PROTEIN NARX-RELATED"/>
    <property type="match status" value="1"/>
</dbReference>
<keyword evidence="10" id="KW-1133">Transmembrane helix</keyword>
<keyword evidence="14" id="KW-1185">Reference proteome</keyword>
<feature type="transmembrane region" description="Helical" evidence="10">
    <location>
        <begin position="402"/>
        <end position="422"/>
    </location>
</feature>
<dbReference type="InterPro" id="IPR003594">
    <property type="entry name" value="HATPase_dom"/>
</dbReference>
<keyword evidence="5" id="KW-0547">Nucleotide-binding</keyword>
<evidence type="ECO:0000256" key="6">
    <source>
        <dbReference type="ARBA" id="ARBA00022777"/>
    </source>
</evidence>
<dbReference type="Pfam" id="PF13424">
    <property type="entry name" value="TPR_12"/>
    <property type="match status" value="1"/>
</dbReference>
<dbReference type="SMART" id="SM00387">
    <property type="entry name" value="HATPase_c"/>
    <property type="match status" value="1"/>
</dbReference>
<dbReference type="SUPFAM" id="SSF55874">
    <property type="entry name" value="ATPase domain of HSP90 chaperone/DNA topoisomerase II/histidine kinase"/>
    <property type="match status" value="1"/>
</dbReference>
<protein>
    <recommendedName>
        <fullName evidence="2">histidine kinase</fullName>
        <ecNumber evidence="2">2.7.13.3</ecNumber>
    </recommendedName>
</protein>
<keyword evidence="8" id="KW-0902">Two-component regulatory system</keyword>
<feature type="signal peptide" evidence="11">
    <location>
        <begin position="1"/>
        <end position="23"/>
    </location>
</feature>
<evidence type="ECO:0000256" key="7">
    <source>
        <dbReference type="ARBA" id="ARBA00022840"/>
    </source>
</evidence>
<dbReference type="InterPro" id="IPR036890">
    <property type="entry name" value="HATPase_C_sf"/>
</dbReference>
<accession>A0A1I3NKL0</accession>
<sequence>MKQLFKSVTVLVLFGTISHLAVAQTFQQEIATLKASLPEKKGGDKVLFLKDIAMKFRSVNVDSAKFYTDMAFKEAESINSDYYKARIWVTYGIFSHDASKPKEALAYYLKAQPILEVSEEYYALGSLYTGISNAYEVLTELDKSVEYQFKALDNFIKAKDSLWIAGSYLNLGNRYRLIAEPDLSLKYYLKALEIYQKLGNNYYIAVSYNCISAAYLDKKQFDKTFEFAKKSLEGYEAIGARLDKAYPLTNMALSSWKAGKLEDAEQYYVQAIEIQKEREDRFSIFHLKNDLSNILLEQGNIQEAEKLALATFKEAEQINYIPAIDVLSSALSLIYEKKKDYPKANAYLKKFITARDSLYLSEKAKEMLNLKEKYEAAEKEKQILQQKAEITDHQLALKNRSFWIFGLVALAIIIGLIGFLLYKQQVLRNIQQQKDNDLKLALEKIESQNRLQEQRLAISRDLHDNIGAQLSFIVSAIDTIKYYIADKNEKLTGKLDNIGAFAKETIQELRDTIWAMNKAGITLADLQSRIANFIEKAKQSQLKTHIAVVVDESIPTDLKFTALQGLNIFRIIQEATSNALKYAEASHVNILVSKEGNGIRFTVRDDGSGFVENEVEAGNGLQNMRKRAGELGSELELLPVLGEETTVTFKVGLPI</sequence>
<dbReference type="Gene3D" id="3.30.565.10">
    <property type="entry name" value="Histidine kinase-like ATPase, C-terminal domain"/>
    <property type="match status" value="1"/>
</dbReference>
<proteinExistence type="predicted"/>
<evidence type="ECO:0000256" key="10">
    <source>
        <dbReference type="SAM" id="Phobius"/>
    </source>
</evidence>
<dbReference type="AlphaFoldDB" id="A0A1I3NKL0"/>
<reference evidence="13 14" key="1">
    <citation type="submission" date="2016-10" db="EMBL/GenBank/DDBJ databases">
        <authorList>
            <person name="de Groot N.N."/>
        </authorList>
    </citation>
    <scope>NUCLEOTIDE SEQUENCE [LARGE SCALE GENOMIC DNA]</scope>
    <source>
        <strain evidence="13 14">RK1</strain>
    </source>
</reference>
<dbReference type="CDD" id="cd16917">
    <property type="entry name" value="HATPase_UhpB-NarQ-NarX-like"/>
    <property type="match status" value="1"/>
</dbReference>